<dbReference type="Gene3D" id="1.10.1410.10">
    <property type="match status" value="1"/>
</dbReference>
<feature type="region of interest" description="Disordered" evidence="5">
    <location>
        <begin position="277"/>
        <end position="298"/>
    </location>
</feature>
<gene>
    <name evidence="9" type="ORF">BDK51DRAFT_23203</name>
</gene>
<dbReference type="InterPro" id="IPR043519">
    <property type="entry name" value="NT_sf"/>
</dbReference>
<dbReference type="AlphaFoldDB" id="A0A4V1ISI4"/>
<dbReference type="EMBL" id="KZ994154">
    <property type="protein sequence ID" value="RKO93667.1"/>
    <property type="molecule type" value="Genomic_DNA"/>
</dbReference>
<dbReference type="GO" id="GO:0031123">
    <property type="term" value="P:RNA 3'-end processing"/>
    <property type="evidence" value="ECO:0007669"/>
    <property type="project" value="TreeGrafter"/>
</dbReference>
<name>A0A4V1ISI4_9FUNG</name>
<feature type="domain" description="Poly(A) RNA polymerase mitochondrial-like central palm" evidence="8">
    <location>
        <begin position="55"/>
        <end position="188"/>
    </location>
</feature>
<dbReference type="GO" id="GO:0046872">
    <property type="term" value="F:metal ion binding"/>
    <property type="evidence" value="ECO:0007669"/>
    <property type="project" value="UniProtKB-KW"/>
</dbReference>
<evidence type="ECO:0000256" key="6">
    <source>
        <dbReference type="SAM" id="Phobius"/>
    </source>
</evidence>
<evidence type="ECO:0000256" key="3">
    <source>
        <dbReference type="ARBA" id="ARBA00022723"/>
    </source>
</evidence>
<evidence type="ECO:0000313" key="10">
    <source>
        <dbReference type="Proteomes" id="UP000269721"/>
    </source>
</evidence>
<dbReference type="Pfam" id="PF22600">
    <property type="entry name" value="MTPAP-like_central"/>
    <property type="match status" value="1"/>
</dbReference>
<dbReference type="EC" id="2.7.7.19" evidence="2"/>
<accession>A0A4V1ISI4</accession>
<dbReference type="GO" id="GO:0010605">
    <property type="term" value="P:negative regulation of macromolecule metabolic process"/>
    <property type="evidence" value="ECO:0007669"/>
    <property type="project" value="UniProtKB-ARBA"/>
</dbReference>
<evidence type="ECO:0000256" key="4">
    <source>
        <dbReference type="ARBA" id="ARBA00022842"/>
    </source>
</evidence>
<evidence type="ECO:0000259" key="8">
    <source>
        <dbReference type="Pfam" id="PF22600"/>
    </source>
</evidence>
<feature type="transmembrane region" description="Helical" evidence="6">
    <location>
        <begin position="220"/>
        <end position="241"/>
    </location>
</feature>
<dbReference type="OrthoDB" id="273917at2759"/>
<dbReference type="GO" id="GO:0043634">
    <property type="term" value="P:polyadenylation-dependent ncRNA catabolic process"/>
    <property type="evidence" value="ECO:0007669"/>
    <property type="project" value="TreeGrafter"/>
</dbReference>
<dbReference type="Proteomes" id="UP000269721">
    <property type="component" value="Unassembled WGS sequence"/>
</dbReference>
<comment type="similarity">
    <text evidence="1">Belongs to the DNA polymerase type-B-like family.</text>
</comment>
<evidence type="ECO:0000256" key="2">
    <source>
        <dbReference type="ARBA" id="ARBA00012388"/>
    </source>
</evidence>
<dbReference type="SUPFAM" id="SSF81301">
    <property type="entry name" value="Nucleotidyltransferase"/>
    <property type="match status" value="1"/>
</dbReference>
<dbReference type="PANTHER" id="PTHR23092:SF15">
    <property type="entry name" value="INACTIVE NON-CANONICAL POLY(A) RNA POLYMERASE PROTEIN TRF4-2-RELATED"/>
    <property type="match status" value="1"/>
</dbReference>
<keyword evidence="3" id="KW-0479">Metal-binding</keyword>
<dbReference type="CDD" id="cd05402">
    <property type="entry name" value="NT_PAP_TUTase"/>
    <property type="match status" value="1"/>
</dbReference>
<protein>
    <recommendedName>
        <fullName evidence="2">polynucleotide adenylyltransferase</fullName>
        <ecNumber evidence="2">2.7.7.19</ecNumber>
    </recommendedName>
</protein>
<evidence type="ECO:0000313" key="9">
    <source>
        <dbReference type="EMBL" id="RKO93667.1"/>
    </source>
</evidence>
<keyword evidence="6" id="KW-0472">Membrane</keyword>
<dbReference type="GO" id="GO:0003729">
    <property type="term" value="F:mRNA binding"/>
    <property type="evidence" value="ECO:0007669"/>
    <property type="project" value="TreeGrafter"/>
</dbReference>
<dbReference type="GO" id="GO:0031499">
    <property type="term" value="C:TRAMP complex"/>
    <property type="evidence" value="ECO:0007669"/>
    <property type="project" value="TreeGrafter"/>
</dbReference>
<organism evidence="9 10">
    <name type="scientific">Blyttiomyces helicus</name>
    <dbReference type="NCBI Taxonomy" id="388810"/>
    <lineage>
        <taxon>Eukaryota</taxon>
        <taxon>Fungi</taxon>
        <taxon>Fungi incertae sedis</taxon>
        <taxon>Chytridiomycota</taxon>
        <taxon>Chytridiomycota incertae sedis</taxon>
        <taxon>Chytridiomycetes</taxon>
        <taxon>Chytridiomycetes incertae sedis</taxon>
        <taxon>Blyttiomyces</taxon>
    </lineage>
</organism>
<evidence type="ECO:0000256" key="5">
    <source>
        <dbReference type="SAM" id="MobiDB-lite"/>
    </source>
</evidence>
<keyword evidence="10" id="KW-1185">Reference proteome</keyword>
<dbReference type="InterPro" id="IPR002058">
    <property type="entry name" value="PAP_assoc"/>
</dbReference>
<dbReference type="Gene3D" id="3.30.460.10">
    <property type="entry name" value="Beta Polymerase, domain 2"/>
    <property type="match status" value="1"/>
</dbReference>
<dbReference type="PANTHER" id="PTHR23092">
    <property type="entry name" value="POLY(A) RNA POLYMERASE"/>
    <property type="match status" value="1"/>
</dbReference>
<keyword evidence="6" id="KW-1133">Transmembrane helix</keyword>
<dbReference type="SUPFAM" id="SSF81631">
    <property type="entry name" value="PAP/OAS1 substrate-binding domain"/>
    <property type="match status" value="1"/>
</dbReference>
<sequence length="356" mass="39155">MKEGAGKKKRKREEDEPIGFRHKRVDTPAWLHATSGIPAWVGNSPCEGPTLEERLTAEIEDYVRFIRPTNADRAMRDGVIAVYRRALVAAGRGLSLEVFGSCAAGMYLPGADLDFVVLEASEPLNPEKGRMASRLSKLAKAIYPHASELMVIKRARIPIIQLTDGRTQLKIDISYQQPGGIRAAELVREMYAALPALGPLSLVLKLFLKNRNLHEYGRGGIGGFALVCWLAAFIQMHPIVFPDRYRDGREDATLGALLMDFFHYFGSQFDYHRIGLSPSGGNPAPPPPAPASASSCAPAPTRSNAWTFLKSEAFKNPQQPYLLCLRDPLTPENDLARGSYRIQEVSSAFHAALSAI</sequence>
<feature type="domain" description="PAP-associated" evidence="7">
    <location>
        <begin position="253"/>
        <end position="333"/>
    </location>
</feature>
<keyword evidence="6" id="KW-0812">Transmembrane</keyword>
<keyword evidence="4" id="KW-0460">Magnesium</keyword>
<reference evidence="10" key="1">
    <citation type="journal article" date="2018" name="Nat. Microbiol.">
        <title>Leveraging single-cell genomics to expand the fungal tree of life.</title>
        <authorList>
            <person name="Ahrendt S.R."/>
            <person name="Quandt C.A."/>
            <person name="Ciobanu D."/>
            <person name="Clum A."/>
            <person name="Salamov A."/>
            <person name="Andreopoulos B."/>
            <person name="Cheng J.F."/>
            <person name="Woyke T."/>
            <person name="Pelin A."/>
            <person name="Henrissat B."/>
            <person name="Reynolds N.K."/>
            <person name="Benny G.L."/>
            <person name="Smith M.E."/>
            <person name="James T.Y."/>
            <person name="Grigoriev I.V."/>
        </authorList>
    </citation>
    <scope>NUCLEOTIDE SEQUENCE [LARGE SCALE GENOMIC DNA]</scope>
</reference>
<evidence type="ECO:0000256" key="1">
    <source>
        <dbReference type="ARBA" id="ARBA00008593"/>
    </source>
</evidence>
<dbReference type="GO" id="GO:0005730">
    <property type="term" value="C:nucleolus"/>
    <property type="evidence" value="ECO:0007669"/>
    <property type="project" value="TreeGrafter"/>
</dbReference>
<dbReference type="GO" id="GO:1990817">
    <property type="term" value="F:poly(A) RNA polymerase activity"/>
    <property type="evidence" value="ECO:0007669"/>
    <property type="project" value="UniProtKB-EC"/>
</dbReference>
<proteinExistence type="inferred from homology"/>
<dbReference type="Pfam" id="PF03828">
    <property type="entry name" value="PAP_assoc"/>
    <property type="match status" value="1"/>
</dbReference>
<evidence type="ECO:0000259" key="7">
    <source>
        <dbReference type="Pfam" id="PF03828"/>
    </source>
</evidence>
<feature type="non-terminal residue" evidence="9">
    <location>
        <position position="356"/>
    </location>
</feature>
<dbReference type="InterPro" id="IPR045862">
    <property type="entry name" value="Trf4-like"/>
</dbReference>
<dbReference type="InterPro" id="IPR054708">
    <property type="entry name" value="MTPAP-like_central"/>
</dbReference>